<evidence type="ECO:0000313" key="3">
    <source>
        <dbReference type="Proteomes" id="UP000006672"/>
    </source>
</evidence>
<reference evidence="4" key="4">
    <citation type="submission" date="2019-12" db="UniProtKB">
        <authorList>
            <consortium name="WormBaseParasite"/>
        </authorList>
    </citation>
    <scope>IDENTIFICATION</scope>
</reference>
<dbReference type="EMBL" id="CAAKNF010000192">
    <property type="protein sequence ID" value="VIO90979.1"/>
    <property type="molecule type" value="Genomic_DNA"/>
</dbReference>
<dbReference type="Proteomes" id="UP000006672">
    <property type="component" value="Unassembled WGS sequence"/>
</dbReference>
<evidence type="ECO:0000313" key="1">
    <source>
        <dbReference type="EMBL" id="CRZ25737.1"/>
    </source>
</evidence>
<reference evidence="1 3" key="1">
    <citation type="journal article" date="2007" name="Science">
        <title>Draft genome of the filarial nematode parasite Brugia malayi.</title>
        <authorList>
            <person name="Ghedin E."/>
            <person name="Wang S."/>
            <person name="Spiro D."/>
            <person name="Caler E."/>
            <person name="Zhao Q."/>
            <person name="Crabtree J."/>
            <person name="Allen J.E."/>
            <person name="Delcher A.L."/>
            <person name="Guiliano D.B."/>
            <person name="Miranda-Saavedra D."/>
            <person name="Angiuoli S.V."/>
            <person name="Creasy T."/>
            <person name="Amedeo P."/>
            <person name="Haas B."/>
            <person name="El-Sayed N.M."/>
            <person name="Wortman J.R."/>
            <person name="Feldblyum T."/>
            <person name="Tallon L."/>
            <person name="Schatz M."/>
            <person name="Shumway M."/>
            <person name="Koo H."/>
            <person name="Salzberg S.L."/>
            <person name="Schobel S."/>
            <person name="Pertea M."/>
            <person name="Pop M."/>
            <person name="White O."/>
            <person name="Barton G.J."/>
            <person name="Carlow C.K."/>
            <person name="Crawford M.J."/>
            <person name="Daub J."/>
            <person name="Dimmic M.W."/>
            <person name="Estes C.F."/>
            <person name="Foster J.M."/>
            <person name="Ganatra M."/>
            <person name="Gregory W.F."/>
            <person name="Johnson N.M."/>
            <person name="Jin J."/>
            <person name="Komuniecki R."/>
            <person name="Korf I."/>
            <person name="Kumar S."/>
            <person name="Laney S."/>
            <person name="Li B.W."/>
            <person name="Li W."/>
            <person name="Lindblom T.H."/>
            <person name="Lustigman S."/>
            <person name="Ma D."/>
            <person name="Maina C.V."/>
            <person name="Martin D.M."/>
            <person name="McCarter J.P."/>
            <person name="McReynolds L."/>
            <person name="Mitreva M."/>
            <person name="Nutman T.B."/>
            <person name="Parkinson J."/>
            <person name="Peregrin-Alvarez J.M."/>
            <person name="Poole C."/>
            <person name="Ren Q."/>
            <person name="Saunders L."/>
            <person name="Sluder A.E."/>
            <person name="Smith K."/>
            <person name="Stanke M."/>
            <person name="Unnasch T.R."/>
            <person name="Ware J."/>
            <person name="Wei A.D."/>
            <person name="Weil G."/>
            <person name="Williams D.J."/>
            <person name="Zhang Y."/>
            <person name="Williams S.A."/>
            <person name="Fraser-Liggett C."/>
            <person name="Slatko B."/>
            <person name="Blaxter M.L."/>
            <person name="Scott A.L."/>
        </authorList>
    </citation>
    <scope>NUCLEOTIDE SEQUENCE</scope>
    <source>
        <strain evidence="1 3">FR3</strain>
    </source>
</reference>
<gene>
    <name evidence="1 2 4" type="ORF">Bm10879</name>
    <name evidence="2" type="ORF">BM_BM10879</name>
    <name evidence="1" type="ORF">BM_Bm10879</name>
</gene>
<dbReference type="WBParaSite" id="Bm10879a.1">
    <property type="protein sequence ID" value="Bm10879a.1"/>
    <property type="gene ID" value="WBGene00231140"/>
</dbReference>
<reference evidence="2" key="3">
    <citation type="submission" date="2019-04" db="EMBL/GenBank/DDBJ databases">
        <authorList>
            <person name="Howe K."/>
            <person name="Paulini M."/>
            <person name="Williams G."/>
        </authorList>
    </citation>
    <scope>NUCLEOTIDE SEQUENCE [LARGE SCALE GENOMIC DNA]</scope>
    <source>
        <strain evidence="2">FR3</strain>
    </source>
</reference>
<dbReference type="KEGG" id="bmy:BM_BM10879"/>
<dbReference type="OrthoDB" id="5867889at2759"/>
<keyword evidence="3" id="KW-1185">Reference proteome</keyword>
<dbReference type="GeneID" id="6103111"/>
<protein>
    <submittedName>
        <fullName evidence="1 4">Bm10879</fullName>
    </submittedName>
</protein>
<sequence length="191" mass="21079">MLKIKRTLLEMSENELEVVIKVISPGRLLQKHSKSDLQEEVIHWVLENGLRVTHEFTLIEMGDDNYGLLTDKNDCSCCQRSMSSGKSRHAEIVKERSENSSPAEMVGSIVVEEINEIKSETNPSFSSQYGSKSAIIGMQPLPTNLSPSGTKIKTDGDVRVNQKENNKQQKGGFSQCCAELGGCCISLLSNC</sequence>
<evidence type="ECO:0000313" key="2">
    <source>
        <dbReference type="EMBL" id="VIO90979.1"/>
    </source>
</evidence>
<name>A0A0K0IPU8_BRUMA</name>
<dbReference type="OMA" id="IHWVLEN"/>
<proteinExistence type="predicted"/>
<dbReference type="EMBL" id="LN857013">
    <property type="protein sequence ID" value="CRZ25737.1"/>
    <property type="molecule type" value="Genomic_DNA"/>
</dbReference>
<reference evidence="1" key="2">
    <citation type="submission" date="2012-12" db="EMBL/GenBank/DDBJ databases">
        <authorList>
            <person name="Gao Y.W."/>
            <person name="Fan S.T."/>
            <person name="Sun H.T."/>
            <person name="Wang Z."/>
            <person name="Gao X.L."/>
            <person name="Li Y.G."/>
            <person name="Wang T.C."/>
            <person name="Zhang K."/>
            <person name="Xu W.W."/>
            <person name="Yu Z.J."/>
            <person name="Xia X.Z."/>
        </authorList>
    </citation>
    <scope>NUCLEOTIDE SEQUENCE</scope>
    <source>
        <strain evidence="1">FR3</strain>
    </source>
</reference>
<organism evidence="1">
    <name type="scientific">Brugia malayi</name>
    <name type="common">Filarial nematode worm</name>
    <dbReference type="NCBI Taxonomy" id="6279"/>
    <lineage>
        <taxon>Eukaryota</taxon>
        <taxon>Metazoa</taxon>
        <taxon>Ecdysozoa</taxon>
        <taxon>Nematoda</taxon>
        <taxon>Chromadorea</taxon>
        <taxon>Rhabditida</taxon>
        <taxon>Spirurina</taxon>
        <taxon>Spiruromorpha</taxon>
        <taxon>Filarioidea</taxon>
        <taxon>Onchocercidae</taxon>
        <taxon>Brugia</taxon>
    </lineage>
</organism>
<evidence type="ECO:0000313" key="4">
    <source>
        <dbReference type="WBParaSite" id="Bm10879a.1"/>
    </source>
</evidence>
<accession>A0A4E9FBF0</accession>
<dbReference type="CTD" id="6103111"/>
<dbReference type="AlphaFoldDB" id="A0A0K0IPU8"/>
<dbReference type="RefSeq" id="XP_001899687.1">
    <property type="nucleotide sequence ID" value="XM_001899652.2"/>
</dbReference>
<accession>A0A0K0IPU8</accession>
<dbReference type="FunCoup" id="A0A0K0IPU8">
    <property type="interactions" value="54"/>
</dbReference>